<evidence type="ECO:0000256" key="1">
    <source>
        <dbReference type="SAM" id="MobiDB-lite"/>
    </source>
</evidence>
<sequence length="478" mass="51024">MKLLIFIQLILTTYAFAPDYFLITKPGNQFQPANIIELLAINPNIRTLIRCAILCDRNIQCRTFDYDSISKQCRLFEGSIDTGVLLSVSSASVVGSIKIDESLYDLYNASSDACANNRFLVSDTLNDWCHCPIHTYWNGSICVNQRYDGEVCANDNWCRTDLNITCVSSICTGNASSPLTSSSTVTTTITKTTSTTSSSTTTTTTKTTSSSSTSSSSTSTSTSTSTTTSSSTTTTTTTTTSSSSTSSSSTSTSTSTSTTTSSSTTTTTTTTTTTSSSSTSTTTKTSSSTTSTTTTTKTTSSTSTTTKTTSTTTAMATVAPPCTPQSVSNGTLLHITNPTSFIYPNYTCHAYTWTATALSATLSFFFRHDPGGWMIDDVSVYYGVTQKIINGGFETGNLTGWNYTGNCNLDVNRGLAYPGSSYAKSGSWYYYDCCAGNMMGDTISQTFSTIVGGTYTISFWLTNYYCCNATEIANITLI</sequence>
<dbReference type="Proteomes" id="UP000663844">
    <property type="component" value="Unassembled WGS sequence"/>
</dbReference>
<comment type="caution">
    <text evidence="4">The sequence shown here is derived from an EMBL/GenBank/DDBJ whole genome shotgun (WGS) entry which is preliminary data.</text>
</comment>
<dbReference type="SUPFAM" id="SSF57414">
    <property type="entry name" value="Hairpin loop containing domain-like"/>
    <property type="match status" value="1"/>
</dbReference>
<gene>
    <name evidence="4" type="ORF">OXD698_LOCUS28392</name>
</gene>
<dbReference type="Gene3D" id="2.60.120.260">
    <property type="entry name" value="Galactose-binding domain-like"/>
    <property type="match status" value="1"/>
</dbReference>
<proteinExistence type="predicted"/>
<evidence type="ECO:0000259" key="3">
    <source>
        <dbReference type="Pfam" id="PF00024"/>
    </source>
</evidence>
<accession>A0A819MM53</accession>
<dbReference type="Gene3D" id="3.50.4.10">
    <property type="entry name" value="Hepatocyte Growth Factor"/>
    <property type="match status" value="1"/>
</dbReference>
<dbReference type="AlphaFoldDB" id="A0A819MM53"/>
<dbReference type="EMBL" id="CAJOAZ010003055">
    <property type="protein sequence ID" value="CAF3981107.1"/>
    <property type="molecule type" value="Genomic_DNA"/>
</dbReference>
<protein>
    <recommendedName>
        <fullName evidence="3">Apple domain-containing protein</fullName>
    </recommendedName>
</protein>
<evidence type="ECO:0000313" key="4">
    <source>
        <dbReference type="EMBL" id="CAF3981107.1"/>
    </source>
</evidence>
<name>A0A819MM53_9BILA</name>
<feature type="region of interest" description="Disordered" evidence="1">
    <location>
        <begin position="194"/>
        <end position="323"/>
    </location>
</feature>
<feature type="domain" description="Apple" evidence="3">
    <location>
        <begin position="45"/>
        <end position="85"/>
    </location>
</feature>
<feature type="chain" id="PRO_5032693995" description="Apple domain-containing protein" evidence="2">
    <location>
        <begin position="16"/>
        <end position="478"/>
    </location>
</feature>
<feature type="compositionally biased region" description="Low complexity" evidence="1">
    <location>
        <begin position="194"/>
        <end position="313"/>
    </location>
</feature>
<evidence type="ECO:0000256" key="2">
    <source>
        <dbReference type="SAM" id="SignalP"/>
    </source>
</evidence>
<organism evidence="4 5">
    <name type="scientific">Adineta steineri</name>
    <dbReference type="NCBI Taxonomy" id="433720"/>
    <lineage>
        <taxon>Eukaryota</taxon>
        <taxon>Metazoa</taxon>
        <taxon>Spiralia</taxon>
        <taxon>Gnathifera</taxon>
        <taxon>Rotifera</taxon>
        <taxon>Eurotatoria</taxon>
        <taxon>Bdelloidea</taxon>
        <taxon>Adinetida</taxon>
        <taxon>Adinetidae</taxon>
        <taxon>Adineta</taxon>
    </lineage>
</organism>
<evidence type="ECO:0000313" key="5">
    <source>
        <dbReference type="Proteomes" id="UP000663844"/>
    </source>
</evidence>
<dbReference type="InterPro" id="IPR003609">
    <property type="entry name" value="Pan_app"/>
</dbReference>
<feature type="signal peptide" evidence="2">
    <location>
        <begin position="1"/>
        <end position="15"/>
    </location>
</feature>
<reference evidence="4" key="1">
    <citation type="submission" date="2021-02" db="EMBL/GenBank/DDBJ databases">
        <authorList>
            <person name="Nowell W R."/>
        </authorList>
    </citation>
    <scope>NUCLEOTIDE SEQUENCE</scope>
</reference>
<keyword evidence="2" id="KW-0732">Signal</keyword>
<dbReference type="Pfam" id="PF00024">
    <property type="entry name" value="PAN_1"/>
    <property type="match status" value="1"/>
</dbReference>